<accession>A0AAQ3UEY3</accession>
<dbReference type="Proteomes" id="UP001341281">
    <property type="component" value="Chromosome 08"/>
</dbReference>
<name>A0AAQ3UEY3_PASNO</name>
<sequence length="337" mass="36677">MHACSRTRVRAAGHASGLITYWSGTGRRFRRPPSNRRTQRPIVERPGALVASRADRADVIIVSHRMRSSPANLGSLSRTNGLGVLAPTLHAYISRAHPTAEGTGTIYRRSRLQARQSRHGGAAMVRLMISPIATERSRLARDGLTDQSPWPSPRSGRSVSSGRGRASTVKEAVGCRHEPSPREGHPKDAAPRQACASARTRRPRRRRTAGGCCGLWEIGSSSRLLVITGAVFFFSCARQSSPSQAVQKARVRCCPSAAHRDQHHMPHLSDAPPFTCINSTRGCRRREPTSPEQQAATDVRAEDSLGPRRRPPASVAGRAWTSRATTPSRRPISSSHG</sequence>
<feature type="compositionally biased region" description="Low complexity" evidence="1">
    <location>
        <begin position="153"/>
        <end position="167"/>
    </location>
</feature>
<proteinExistence type="predicted"/>
<reference evidence="2 3" key="1">
    <citation type="submission" date="2024-02" db="EMBL/GenBank/DDBJ databases">
        <title>High-quality chromosome-scale genome assembly of Pensacola bahiagrass (Paspalum notatum Flugge var. saurae).</title>
        <authorList>
            <person name="Vega J.M."/>
            <person name="Podio M."/>
            <person name="Orjuela J."/>
            <person name="Siena L.A."/>
            <person name="Pessino S.C."/>
            <person name="Combes M.C."/>
            <person name="Mariac C."/>
            <person name="Albertini E."/>
            <person name="Pupilli F."/>
            <person name="Ortiz J.P.A."/>
            <person name="Leblanc O."/>
        </authorList>
    </citation>
    <scope>NUCLEOTIDE SEQUENCE [LARGE SCALE GENOMIC DNA]</scope>
    <source>
        <strain evidence="2">R1</strain>
        <tissue evidence="2">Leaf</tissue>
    </source>
</reference>
<protein>
    <submittedName>
        <fullName evidence="2">Uncharacterized protein</fullName>
    </submittedName>
</protein>
<evidence type="ECO:0000256" key="1">
    <source>
        <dbReference type="SAM" id="MobiDB-lite"/>
    </source>
</evidence>
<gene>
    <name evidence="2" type="ORF">U9M48_037417</name>
</gene>
<feature type="region of interest" description="Disordered" evidence="1">
    <location>
        <begin position="282"/>
        <end position="337"/>
    </location>
</feature>
<dbReference type="AlphaFoldDB" id="A0AAQ3UEY3"/>
<feature type="compositionally biased region" description="Basic and acidic residues" evidence="1">
    <location>
        <begin position="173"/>
        <end position="190"/>
    </location>
</feature>
<evidence type="ECO:0000313" key="3">
    <source>
        <dbReference type="Proteomes" id="UP001341281"/>
    </source>
</evidence>
<keyword evidence="3" id="KW-1185">Reference proteome</keyword>
<feature type="region of interest" description="Disordered" evidence="1">
    <location>
        <begin position="141"/>
        <end position="203"/>
    </location>
</feature>
<organism evidence="2 3">
    <name type="scientific">Paspalum notatum var. saurae</name>
    <dbReference type="NCBI Taxonomy" id="547442"/>
    <lineage>
        <taxon>Eukaryota</taxon>
        <taxon>Viridiplantae</taxon>
        <taxon>Streptophyta</taxon>
        <taxon>Embryophyta</taxon>
        <taxon>Tracheophyta</taxon>
        <taxon>Spermatophyta</taxon>
        <taxon>Magnoliopsida</taxon>
        <taxon>Liliopsida</taxon>
        <taxon>Poales</taxon>
        <taxon>Poaceae</taxon>
        <taxon>PACMAD clade</taxon>
        <taxon>Panicoideae</taxon>
        <taxon>Andropogonodae</taxon>
        <taxon>Paspaleae</taxon>
        <taxon>Paspalinae</taxon>
        <taxon>Paspalum</taxon>
    </lineage>
</organism>
<dbReference type="EMBL" id="CP144752">
    <property type="protein sequence ID" value="WVZ91214.1"/>
    <property type="molecule type" value="Genomic_DNA"/>
</dbReference>
<feature type="compositionally biased region" description="Polar residues" evidence="1">
    <location>
        <begin position="322"/>
        <end position="337"/>
    </location>
</feature>
<evidence type="ECO:0000313" key="2">
    <source>
        <dbReference type="EMBL" id="WVZ91214.1"/>
    </source>
</evidence>